<accession>A0A844T406</accession>
<evidence type="ECO:0000313" key="3">
    <source>
        <dbReference type="Proteomes" id="UP000449969"/>
    </source>
</evidence>
<gene>
    <name evidence="2" type="ORF">GPL20_04365</name>
</gene>
<dbReference type="EMBL" id="WQNE01000002">
    <property type="protein sequence ID" value="MVT72345.1"/>
    <property type="molecule type" value="Genomic_DNA"/>
</dbReference>
<dbReference type="Proteomes" id="UP000449969">
    <property type="component" value="Unassembled WGS sequence"/>
</dbReference>
<name>A0A844T406_9BRAD</name>
<keyword evidence="1" id="KW-0472">Membrane</keyword>
<dbReference type="AlphaFoldDB" id="A0A844T406"/>
<evidence type="ECO:0000256" key="1">
    <source>
        <dbReference type="SAM" id="Phobius"/>
    </source>
</evidence>
<proteinExistence type="predicted"/>
<feature type="transmembrane region" description="Helical" evidence="1">
    <location>
        <begin position="7"/>
        <end position="31"/>
    </location>
</feature>
<keyword evidence="3" id="KW-1185">Reference proteome</keyword>
<organism evidence="2 3">
    <name type="scientific">Bradyrhizobium cajani</name>
    <dbReference type="NCBI Taxonomy" id="1928661"/>
    <lineage>
        <taxon>Bacteria</taxon>
        <taxon>Pseudomonadati</taxon>
        <taxon>Pseudomonadota</taxon>
        <taxon>Alphaproteobacteria</taxon>
        <taxon>Hyphomicrobiales</taxon>
        <taxon>Nitrobacteraceae</taxon>
        <taxon>Bradyrhizobium</taxon>
    </lineage>
</organism>
<reference evidence="2 3" key="1">
    <citation type="submission" date="2019-12" db="EMBL/GenBank/DDBJ databases">
        <title>Draft genome sequences Bradyrhizobium cajani AMBPC1010, Bradyrhizobium pachyrhizi AMBPC1040 and Bradyrhizobium yuanmingense ALSPC3051, three plant growth promoting strains isolated from nodules of Cajanus cajan L. in Dominican Republic.</title>
        <authorList>
            <person name="Flores-Felix J.D."/>
            <person name="Araujo J."/>
            <person name="Diaz-Alcantara C."/>
            <person name="Gonzalez-Andres F."/>
            <person name="Velazquez E."/>
        </authorList>
    </citation>
    <scope>NUCLEOTIDE SEQUENCE [LARGE SCALE GENOMIC DNA]</scope>
    <source>
        <strain evidence="2 3">1010</strain>
    </source>
</reference>
<protein>
    <submittedName>
        <fullName evidence="2">Uncharacterized protein</fullName>
    </submittedName>
</protein>
<evidence type="ECO:0000313" key="2">
    <source>
        <dbReference type="EMBL" id="MVT72345.1"/>
    </source>
</evidence>
<keyword evidence="1" id="KW-1133">Transmembrane helix</keyword>
<dbReference type="OrthoDB" id="7605515at2"/>
<comment type="caution">
    <text evidence="2">The sequence shown here is derived from an EMBL/GenBank/DDBJ whole genome shotgun (WGS) entry which is preliminary data.</text>
</comment>
<dbReference type="RefSeq" id="WP_157328009.1">
    <property type="nucleotide sequence ID" value="NZ_JANADL010000026.1"/>
</dbReference>
<keyword evidence="1" id="KW-0812">Transmembrane</keyword>
<sequence length="320" mass="35551">MVSPRKLIGLALAVTAVVIVVGAATSLLVAYKAEEAAGSQPYCIQIADGTSDYRPARSWLDLSSLIMWAKRDGPLYMQHHAILVVGAAANPRLLHWSYRRRAFEPGVLNGQIEGRGPAVTCLPARDFARKRLALVPQSSDSNYLRYPAQGTYRIPSVWQPKWSGGTSPSLLLATTAPDFQPLSRRWSDLAPGERDSNWLFVEWNPEWVLSLIGKAPSGNVVEQSTEFGLSKTKTVTHGRDGKDYVGYGYLVYADGHGVNTTVIGCGMPSDASPKSCQHRFINKGRHFYFRHRPEDVAYWRNMQQRILELMDLFEARDGAS</sequence>